<feature type="compositionally biased region" description="Low complexity" evidence="2">
    <location>
        <begin position="441"/>
        <end position="452"/>
    </location>
</feature>
<feature type="transmembrane region" description="Helical" evidence="3">
    <location>
        <begin position="658"/>
        <end position="679"/>
    </location>
</feature>
<feature type="region of interest" description="Disordered" evidence="2">
    <location>
        <begin position="112"/>
        <end position="132"/>
    </location>
</feature>
<evidence type="ECO:0000313" key="4">
    <source>
        <dbReference type="EMBL" id="GEU75738.1"/>
    </source>
</evidence>
<sequence length="707" mass="79798">MAEEDINQPPPPPPIAPPEAPYMVSFLKLPVLKKGYSSQAQGSSLFTNELMFSFFSNKSSSPHLDNEDLEQIDQDDLEEMGLKWQVECFNCHRRGNFTKDCRITKNTGNMSRDAGNVGYGGRDNGKRPAREEDEKALREKLRKANLEIVGYQYGLESIEGQLRVHQQNEVIYEEKIRVLEYDIKDKSNFLKYTQKQLDEALREKEDLKAKLEKFDTSSKNLTKLLNSQISEKVKTGLDYNSQFNEKEVLDVKEEEVTETVLSVWPRINRGQLRVHQQNEVIYEEKIRVLEYNIKDKSNLLKYTQKQLDEALREKEDLKAKLEKFDTSSKNLTKLLNSQISVKVKTGLDYDSQFNEKEVLDVKEEEVTETVFDNRLSDEENSLANNRFKKGKGYHEVPHPLTGNYMPRKPDLSFAGLDDSIYKFKIIFTRFGRIPVSVAKPKATASTSASKPVNTVGPKQSVNSSKSRSTFHKSHSPIRRSFYNETAHSRSNLTERVNTARSKAVSAVKGNWVTAVKASAGNQTNKNANPQDTRGNAGTQDNVDAGKEVSDQHHIVLPLWSAISSAYKSSYDKAEDDKPKDNTSSRTVVEPVNKEDQAYRDELDRLIINAASTSGTFSAGGPSFPHPDAFIPDDTLLHLNQDDSQIPDLEDTAELRITIIFHIFGTIVLILCGPTVSLLVDDVSRLDRGGGVEMCETERVNVLVAVVF</sequence>
<name>A0A6L2MP61_TANCI</name>
<evidence type="ECO:0008006" key="5">
    <source>
        <dbReference type="Google" id="ProtNLM"/>
    </source>
</evidence>
<feature type="region of interest" description="Disordered" evidence="2">
    <location>
        <begin position="517"/>
        <end position="543"/>
    </location>
</feature>
<feature type="compositionally biased region" description="Polar residues" evidence="2">
    <location>
        <begin position="456"/>
        <end position="467"/>
    </location>
</feature>
<dbReference type="AlphaFoldDB" id="A0A6L2MP61"/>
<feature type="coiled-coil region" evidence="1">
    <location>
        <begin position="190"/>
        <end position="217"/>
    </location>
</feature>
<feature type="region of interest" description="Disordered" evidence="2">
    <location>
        <begin position="441"/>
        <end position="497"/>
    </location>
</feature>
<keyword evidence="1" id="KW-0175">Coiled coil</keyword>
<reference evidence="4" key="1">
    <citation type="journal article" date="2019" name="Sci. Rep.">
        <title>Draft genome of Tanacetum cinerariifolium, the natural source of mosquito coil.</title>
        <authorList>
            <person name="Yamashiro T."/>
            <person name="Shiraishi A."/>
            <person name="Satake H."/>
            <person name="Nakayama K."/>
        </authorList>
    </citation>
    <scope>NUCLEOTIDE SEQUENCE</scope>
</reference>
<keyword evidence="3" id="KW-0812">Transmembrane</keyword>
<evidence type="ECO:0000256" key="2">
    <source>
        <dbReference type="SAM" id="MobiDB-lite"/>
    </source>
</evidence>
<feature type="coiled-coil region" evidence="1">
    <location>
        <begin position="293"/>
        <end position="327"/>
    </location>
</feature>
<organism evidence="4">
    <name type="scientific">Tanacetum cinerariifolium</name>
    <name type="common">Dalmatian daisy</name>
    <name type="synonym">Chrysanthemum cinerariifolium</name>
    <dbReference type="NCBI Taxonomy" id="118510"/>
    <lineage>
        <taxon>Eukaryota</taxon>
        <taxon>Viridiplantae</taxon>
        <taxon>Streptophyta</taxon>
        <taxon>Embryophyta</taxon>
        <taxon>Tracheophyta</taxon>
        <taxon>Spermatophyta</taxon>
        <taxon>Magnoliopsida</taxon>
        <taxon>eudicotyledons</taxon>
        <taxon>Gunneridae</taxon>
        <taxon>Pentapetalae</taxon>
        <taxon>asterids</taxon>
        <taxon>campanulids</taxon>
        <taxon>Asterales</taxon>
        <taxon>Asteraceae</taxon>
        <taxon>Asteroideae</taxon>
        <taxon>Anthemideae</taxon>
        <taxon>Anthemidinae</taxon>
        <taxon>Tanacetum</taxon>
    </lineage>
</organism>
<evidence type="ECO:0000256" key="1">
    <source>
        <dbReference type="SAM" id="Coils"/>
    </source>
</evidence>
<accession>A0A6L2MP61</accession>
<feature type="compositionally biased region" description="Polar residues" evidence="2">
    <location>
        <begin position="482"/>
        <end position="497"/>
    </location>
</feature>
<feature type="compositionally biased region" description="Polar residues" evidence="2">
    <location>
        <begin position="519"/>
        <end position="541"/>
    </location>
</feature>
<gene>
    <name evidence="4" type="ORF">Tci_047716</name>
</gene>
<keyword evidence="3" id="KW-0472">Membrane</keyword>
<evidence type="ECO:0000256" key="3">
    <source>
        <dbReference type="SAM" id="Phobius"/>
    </source>
</evidence>
<keyword evidence="3" id="KW-1133">Transmembrane helix</keyword>
<feature type="compositionally biased region" description="Basic residues" evidence="2">
    <location>
        <begin position="468"/>
        <end position="477"/>
    </location>
</feature>
<comment type="caution">
    <text evidence="4">The sequence shown here is derived from an EMBL/GenBank/DDBJ whole genome shotgun (WGS) entry which is preliminary data.</text>
</comment>
<protein>
    <recommendedName>
        <fullName evidence="5">CCHC-type domain-containing protein</fullName>
    </recommendedName>
</protein>
<dbReference type="EMBL" id="BKCJ010007139">
    <property type="protein sequence ID" value="GEU75738.1"/>
    <property type="molecule type" value="Genomic_DNA"/>
</dbReference>
<proteinExistence type="predicted"/>
<feature type="compositionally biased region" description="Basic and acidic residues" evidence="2">
    <location>
        <begin position="123"/>
        <end position="132"/>
    </location>
</feature>